<name>A0AAD5HID5_UMBRA</name>
<evidence type="ECO:0000313" key="1">
    <source>
        <dbReference type="EMBL" id="KAI8583964.1"/>
    </source>
</evidence>
<keyword evidence="2" id="KW-1185">Reference proteome</keyword>
<proteinExistence type="predicted"/>
<reference evidence="1" key="2">
    <citation type="journal article" date="2022" name="Proc. Natl. Acad. Sci. U.S.A.">
        <title>Diploid-dominant life cycles characterize the early evolution of Fungi.</title>
        <authorList>
            <person name="Amses K.R."/>
            <person name="Simmons D.R."/>
            <person name="Longcore J.E."/>
            <person name="Mondo S.J."/>
            <person name="Seto K."/>
            <person name="Jeronimo G.H."/>
            <person name="Bonds A.E."/>
            <person name="Quandt C.A."/>
            <person name="Davis W.J."/>
            <person name="Chang Y."/>
            <person name="Federici B.A."/>
            <person name="Kuo A."/>
            <person name="LaButti K."/>
            <person name="Pangilinan J."/>
            <person name="Andreopoulos W."/>
            <person name="Tritt A."/>
            <person name="Riley R."/>
            <person name="Hundley H."/>
            <person name="Johnson J."/>
            <person name="Lipzen A."/>
            <person name="Barry K."/>
            <person name="Lang B.F."/>
            <person name="Cuomo C.A."/>
            <person name="Buchler N.E."/>
            <person name="Grigoriev I.V."/>
            <person name="Spatafora J.W."/>
            <person name="Stajich J.E."/>
            <person name="James T.Y."/>
        </authorList>
    </citation>
    <scope>NUCLEOTIDE SEQUENCE</scope>
    <source>
        <strain evidence="1">AG</strain>
    </source>
</reference>
<dbReference type="EMBL" id="MU620894">
    <property type="protein sequence ID" value="KAI8583964.1"/>
    <property type="molecule type" value="Genomic_DNA"/>
</dbReference>
<gene>
    <name evidence="1" type="ORF">K450DRAFT_220824</name>
</gene>
<protein>
    <submittedName>
        <fullName evidence="1">Uncharacterized protein</fullName>
    </submittedName>
</protein>
<dbReference type="AlphaFoldDB" id="A0AAD5HID5"/>
<sequence>MAYIYAFVFILFAFNFATPFHSRSSLFVLRYKFHPAWHFFRHGDPVPGLNGEVS</sequence>
<accession>A0AAD5HID5</accession>
<dbReference type="Proteomes" id="UP001206595">
    <property type="component" value="Unassembled WGS sequence"/>
</dbReference>
<organism evidence="1 2">
    <name type="scientific">Umbelopsis ramanniana AG</name>
    <dbReference type="NCBI Taxonomy" id="1314678"/>
    <lineage>
        <taxon>Eukaryota</taxon>
        <taxon>Fungi</taxon>
        <taxon>Fungi incertae sedis</taxon>
        <taxon>Mucoromycota</taxon>
        <taxon>Mucoromycotina</taxon>
        <taxon>Umbelopsidomycetes</taxon>
        <taxon>Umbelopsidales</taxon>
        <taxon>Umbelopsidaceae</taxon>
        <taxon>Umbelopsis</taxon>
    </lineage>
</organism>
<dbReference type="RefSeq" id="XP_051448968.1">
    <property type="nucleotide sequence ID" value="XM_051585616.1"/>
</dbReference>
<comment type="caution">
    <text evidence="1">The sequence shown here is derived from an EMBL/GenBank/DDBJ whole genome shotgun (WGS) entry which is preliminary data.</text>
</comment>
<dbReference type="GeneID" id="75910964"/>
<evidence type="ECO:0000313" key="2">
    <source>
        <dbReference type="Proteomes" id="UP001206595"/>
    </source>
</evidence>
<reference evidence="1" key="1">
    <citation type="submission" date="2021-06" db="EMBL/GenBank/DDBJ databases">
        <authorList>
            <consortium name="DOE Joint Genome Institute"/>
            <person name="Mondo S.J."/>
            <person name="Amses K.R."/>
            <person name="Simmons D.R."/>
            <person name="Longcore J.E."/>
            <person name="Seto K."/>
            <person name="Alves G.H."/>
            <person name="Bonds A.E."/>
            <person name="Quandt C.A."/>
            <person name="Davis W.J."/>
            <person name="Chang Y."/>
            <person name="Letcher P.M."/>
            <person name="Powell M.J."/>
            <person name="Kuo A."/>
            <person name="Labutti K."/>
            <person name="Pangilinan J."/>
            <person name="Andreopoulos W."/>
            <person name="Tritt A."/>
            <person name="Riley R."/>
            <person name="Hundley H."/>
            <person name="Johnson J."/>
            <person name="Lipzen A."/>
            <person name="Barry K."/>
            <person name="Berbee M.L."/>
            <person name="Buchler N.E."/>
            <person name="Grigoriev I.V."/>
            <person name="Spatafora J.W."/>
            <person name="Stajich J.E."/>
            <person name="James T.Y."/>
        </authorList>
    </citation>
    <scope>NUCLEOTIDE SEQUENCE</scope>
    <source>
        <strain evidence="1">AG</strain>
    </source>
</reference>